<dbReference type="PANTHER" id="PTHR43308:SF5">
    <property type="entry name" value="S-LAYER PROTEIN _ PEPTIDOGLYCAN ENDO-BETA-N-ACETYLGLUCOSAMINIDASE"/>
    <property type="match status" value="1"/>
</dbReference>
<dbReference type="Pfam" id="PF00754">
    <property type="entry name" value="F5_F8_type_C"/>
    <property type="match status" value="1"/>
</dbReference>
<evidence type="ECO:0000259" key="2">
    <source>
        <dbReference type="PROSITE" id="PS50022"/>
    </source>
</evidence>
<dbReference type="InterPro" id="IPR051465">
    <property type="entry name" value="Cell_Envelope_Struct_Comp"/>
</dbReference>
<evidence type="ECO:0000313" key="4">
    <source>
        <dbReference type="EMBL" id="NOU91785.1"/>
    </source>
</evidence>
<dbReference type="InterPro" id="IPR011050">
    <property type="entry name" value="Pectin_lyase_fold/virulence"/>
</dbReference>
<feature type="region of interest" description="Disordered" evidence="1">
    <location>
        <begin position="1401"/>
        <end position="1425"/>
    </location>
</feature>
<dbReference type="InterPro" id="IPR001119">
    <property type="entry name" value="SLH_dom"/>
</dbReference>
<accession>A0A972GS73</accession>
<protein>
    <submittedName>
        <fullName evidence="4">Uncharacterized protein</fullName>
    </submittedName>
</protein>
<reference evidence="4" key="1">
    <citation type="submission" date="2019-10" db="EMBL/GenBank/DDBJ databases">
        <title>Description of Paenibacillus glebae sp. nov.</title>
        <authorList>
            <person name="Carlier A."/>
            <person name="Qi S."/>
        </authorList>
    </citation>
    <scope>NUCLEOTIDE SEQUENCE</scope>
    <source>
        <strain evidence="4">LMG 31456</strain>
    </source>
</reference>
<gene>
    <name evidence="4" type="ORF">GC093_00835</name>
</gene>
<dbReference type="InterPro" id="IPR008979">
    <property type="entry name" value="Galactose-bd-like_sf"/>
</dbReference>
<comment type="caution">
    <text evidence="4">The sequence shown here is derived from an EMBL/GenBank/DDBJ whole genome shotgun (WGS) entry which is preliminary data.</text>
</comment>
<dbReference type="EMBL" id="WHOD01000003">
    <property type="protein sequence ID" value="NOU91785.1"/>
    <property type="molecule type" value="Genomic_DNA"/>
</dbReference>
<evidence type="ECO:0000259" key="3">
    <source>
        <dbReference type="PROSITE" id="PS51272"/>
    </source>
</evidence>
<feature type="domain" description="SLH" evidence="3">
    <location>
        <begin position="1757"/>
        <end position="1812"/>
    </location>
</feature>
<dbReference type="InterPro" id="IPR008964">
    <property type="entry name" value="Invasin/intimin_cell_adhesion"/>
</dbReference>
<dbReference type="SUPFAM" id="SSF49373">
    <property type="entry name" value="Invasin/intimin cell-adhesion fragments"/>
    <property type="match status" value="2"/>
</dbReference>
<dbReference type="Gene3D" id="2.60.120.260">
    <property type="entry name" value="Galactose-binding domain-like"/>
    <property type="match status" value="2"/>
</dbReference>
<dbReference type="Gene3D" id="2.60.40.1080">
    <property type="match status" value="3"/>
</dbReference>
<proteinExistence type="predicted"/>
<dbReference type="Pfam" id="PF00395">
    <property type="entry name" value="SLH"/>
    <property type="match status" value="3"/>
</dbReference>
<sequence length="1812" mass="195638">MKSIRKRIAQAVTFSILFTLIIPLLYSIPSVYAEGPVNLALNKPVTTDSENSNNLASNVVDGNANTTWKLKQASHVTANRERSIEIDLMKGTSGNIDFDKVVLKGLNNSVTSPSTSPYIVAFSVSVRPDGGTETVVAQKSGGLAQMETITFTKQTARFVKVSLTIDMSYSTVKDMMAEVEVYNTSAPPADMSVLDSVYFAGYAPGESLSLAVGQSESLRMQGVLTNGQPAELIVSAITYSSSAIAVATVNGSGQIQAEAVGTATITGSATLNGVTKTVNLQVNVTQPQSGTVLSAVYLYDASVNPYPNNGTLKLSPGDSHQLTVRGVTDNQAAADLSDAAITYNSGFPEVVQIDQSGRITAVGSGSTYINVSVLKGGVTKSTRIWVDAYPPGTDMSTVNMALKKPVAASSFCGSTCANGTYDYRAVDGNASTYWRALSADFLDDGQHQLIVDFGRPTEFNKTVMNLNSGDNGSVKNYELYYSNDEKNWSQTFGKDSLGKDILWSNSQKNWQSFYQNRILIAKSDTAIFEPVTARYLLVNVFASKAASPLIYELETYRTNEVPVPPLSNALTSVYLYDQTVPNYPENAEINVPKGGEAQLSIGGKMFDKTNLNPSEAKISFTSSLPEVASIDQDGTVHALTGGVALLTGSVTYGPITKSASVFFIVKDDTPRIADTGLIHPSIQTKIGTPAFIPPGDNYPDVTVKGFVDAELTGQVRRDGQETIHHFEAVKLGAGTDTVFKVPGSATPGLYEIELQLKLENGSTVFDKLYFTVLDVNQIPDNQSHIAYLGTDGKMVYVPDYRGNRILDFSNVGYMGGGVKLPDVQARVAVEPGDGDDTARIQAAIDYVSGLPMQSDGFRGAVLLKKGRYDINGELFIRQSGVVLRGLGEGKEDTVLYATGTTRRYILNIGDTSAAPVLLGDTLTKITDLYVPSGNHTFHVQDGSGYKAGDKIMIRRYGNSSWIHEIHMDTILPSTTETTVQWEPFSLDFDRVVTRVNGNEITVDAPIPNAIERQWGGGDIRKYNDSGRIEQVGVENLRVDVEFDPSVTSVLDGVTYYSDENKAHTFARFGYVQNGWLRNVSGYHLETSLVFTGRSSKWITIQDAKVYDMVSIITGSRRYAFFYTGQLALTQRVYTETARHSFIVNSQVTGPNVFTDSDSVNSFARSEPHHRWSVGGLFDNIRGNANIIDRANYGTGHGWAGANYVVWNHEGELAVQAPPTAQNYAIGLKGTRYQGDYGNFPATGSFPAGKDPTRERAQGYWEQEGRHVQPLSLYIQQLQDRMGMQAVQNIATTPVGGGALDIPQAPSSDKDITSFSFQGLPASYNGIISGTNIAVTVPNQTVVMNLVAMFATTGKSVQIGSTAQESGITANDFSVPVTYVVTAADGSTKSYNVIVTREYTRQSNHTGQSGQSGQSVADNNGAKQDGNQVTATLDTQTNVSKTAVSSETLSNSFEKIKPGADGIKTLTLSVVRIEGSKGYEIALPVSFLSSNDTTKKLEIKTEFGSIILPTTMLKAADSQRSATASLLITKANTAQLPAELQKALAGKPIIDLALKIGDSLSEWRSTDSFVEVSVPYILSSNNADPEHVVVWYVDPSGKVQTVTSGKYDSGQSIVTFKINHFSLYAVTEVYKTFADLSSPSYSWAKKAIEVLASKAIVEGTQSDAYSPGAQVSRADFILLLNRTLGLTAVNPAAFRDVSKDDYFYEAVGTAKALGIVDGVEDNLFRPHDTISRQDMMVILDRALTLLKVADEKAASALLNSYKDSSAVSSYAINSVSSLLKRGLIEGDNSYLYPQNKVTRAEAAVVIYRLYNQK</sequence>
<feature type="domain" description="F5/8 type C" evidence="2">
    <location>
        <begin position="388"/>
        <end position="558"/>
    </location>
</feature>
<dbReference type="SMART" id="SM00635">
    <property type="entry name" value="BID_2"/>
    <property type="match status" value="3"/>
</dbReference>
<feature type="domain" description="SLH" evidence="3">
    <location>
        <begin position="1689"/>
        <end position="1752"/>
    </location>
</feature>
<feature type="domain" description="SLH" evidence="3">
    <location>
        <begin position="1629"/>
        <end position="1688"/>
    </location>
</feature>
<dbReference type="InterPro" id="IPR003343">
    <property type="entry name" value="Big_2"/>
</dbReference>
<evidence type="ECO:0000256" key="1">
    <source>
        <dbReference type="SAM" id="MobiDB-lite"/>
    </source>
</evidence>
<dbReference type="PROSITE" id="PS50022">
    <property type="entry name" value="FA58C_3"/>
    <property type="match status" value="1"/>
</dbReference>
<dbReference type="Gene3D" id="2.60.40.2340">
    <property type="match status" value="1"/>
</dbReference>
<dbReference type="PROSITE" id="PS51272">
    <property type="entry name" value="SLH"/>
    <property type="match status" value="3"/>
</dbReference>
<organism evidence="4 5">
    <name type="scientific">Paenibacillus foliorum</name>
    <dbReference type="NCBI Taxonomy" id="2654974"/>
    <lineage>
        <taxon>Bacteria</taxon>
        <taxon>Bacillati</taxon>
        <taxon>Bacillota</taxon>
        <taxon>Bacilli</taxon>
        <taxon>Bacillales</taxon>
        <taxon>Paenibacillaceae</taxon>
        <taxon>Paenibacillus</taxon>
    </lineage>
</organism>
<evidence type="ECO:0000313" key="5">
    <source>
        <dbReference type="Proteomes" id="UP000641588"/>
    </source>
</evidence>
<dbReference type="SUPFAM" id="SSF51126">
    <property type="entry name" value="Pectin lyase-like"/>
    <property type="match status" value="1"/>
</dbReference>
<dbReference type="InterPro" id="IPR000421">
    <property type="entry name" value="FA58C"/>
</dbReference>
<keyword evidence="5" id="KW-1185">Reference proteome</keyword>
<dbReference type="Proteomes" id="UP000641588">
    <property type="component" value="Unassembled WGS sequence"/>
</dbReference>
<dbReference type="PANTHER" id="PTHR43308">
    <property type="entry name" value="OUTER MEMBRANE PROTEIN ALPHA-RELATED"/>
    <property type="match status" value="1"/>
</dbReference>
<name>A0A972GS73_9BACL</name>
<dbReference type="RefSeq" id="WP_171649945.1">
    <property type="nucleotide sequence ID" value="NZ_WHOD01000003.1"/>
</dbReference>
<dbReference type="SUPFAM" id="SSF49785">
    <property type="entry name" value="Galactose-binding domain-like"/>
    <property type="match status" value="2"/>
</dbReference>